<feature type="domain" description="BZIP" evidence="2">
    <location>
        <begin position="34"/>
        <end position="48"/>
    </location>
</feature>
<evidence type="ECO:0000259" key="2">
    <source>
        <dbReference type="PROSITE" id="PS00036"/>
    </source>
</evidence>
<evidence type="ECO:0000313" key="4">
    <source>
        <dbReference type="Proteomes" id="UP001208570"/>
    </source>
</evidence>
<name>A0AAD9JH03_9ANNE</name>
<protein>
    <recommendedName>
        <fullName evidence="2">BZIP domain-containing protein</fullName>
    </recommendedName>
</protein>
<feature type="region of interest" description="Disordered" evidence="1">
    <location>
        <begin position="376"/>
        <end position="395"/>
    </location>
</feature>
<dbReference type="GO" id="GO:0003700">
    <property type="term" value="F:DNA-binding transcription factor activity"/>
    <property type="evidence" value="ECO:0007669"/>
    <property type="project" value="InterPro"/>
</dbReference>
<gene>
    <name evidence="3" type="ORF">LSH36_334g04012</name>
</gene>
<feature type="compositionally biased region" description="Basic and acidic residues" evidence="1">
    <location>
        <begin position="25"/>
        <end position="43"/>
    </location>
</feature>
<proteinExistence type="predicted"/>
<evidence type="ECO:0000313" key="3">
    <source>
        <dbReference type="EMBL" id="KAK2152255.1"/>
    </source>
</evidence>
<accession>A0AAD9JH03</accession>
<dbReference type="Proteomes" id="UP001208570">
    <property type="component" value="Unassembled WGS sequence"/>
</dbReference>
<feature type="region of interest" description="Disordered" evidence="1">
    <location>
        <begin position="10"/>
        <end position="44"/>
    </location>
</feature>
<dbReference type="PROSITE" id="PS00036">
    <property type="entry name" value="BZIP_BASIC"/>
    <property type="match status" value="1"/>
</dbReference>
<organism evidence="3 4">
    <name type="scientific">Paralvinella palmiformis</name>
    <dbReference type="NCBI Taxonomy" id="53620"/>
    <lineage>
        <taxon>Eukaryota</taxon>
        <taxon>Metazoa</taxon>
        <taxon>Spiralia</taxon>
        <taxon>Lophotrochozoa</taxon>
        <taxon>Annelida</taxon>
        <taxon>Polychaeta</taxon>
        <taxon>Sedentaria</taxon>
        <taxon>Canalipalpata</taxon>
        <taxon>Terebellida</taxon>
        <taxon>Terebelliformia</taxon>
        <taxon>Alvinellidae</taxon>
        <taxon>Paralvinella</taxon>
    </lineage>
</organism>
<dbReference type="InterPro" id="IPR004827">
    <property type="entry name" value="bZIP"/>
</dbReference>
<keyword evidence="4" id="KW-1185">Reference proteome</keyword>
<sequence>MALPQEIILLANDRNDSSSSEDNDKEVSEQERERRKRNSEASKRLRKKTNLRYEKVKKIYLEESERNTQLKYIVHKEQEHLLKLINIANTLKATSPPFHYNLDPQLVRQLKETTTLTKECSQSFSFTRNTATSEQSLPKQAMIDNTVFTDTNHLHASNAIQQPDFCFNLSTGISASGKGSLQNESAAHTYIIHGQNVSALVESPGLPNVKMANYTAEGVMTFRDPSLEVSRVSATCGNIVSQEHCITNGQQQTTTLAASSTITDLDQLDQLKLLADHITQHSTSTELEPTSSNTQLDEVTSYTSLSQNKIESSLSSNQELIDKDGVYMEQNSQMNVSVTTQNPEIPSMATVCNVETERQPAEQLAIPDWEALTPVQCDDNNQGRQSKRASRLKNSQAIRKKIKTPNSNNIKNNNQCDGASGTEDLLSLVKQNLLMMGSESNDLGQGIMPSKSRLDSNIRIDSENITDLLFMPQSEIVPSSQAIEAIKANLLQGITADMFNNNTNS</sequence>
<comment type="caution">
    <text evidence="3">The sequence shown here is derived from an EMBL/GenBank/DDBJ whole genome shotgun (WGS) entry which is preliminary data.</text>
</comment>
<dbReference type="AlphaFoldDB" id="A0AAD9JH03"/>
<dbReference type="EMBL" id="JAODUP010000335">
    <property type="protein sequence ID" value="KAK2152255.1"/>
    <property type="molecule type" value="Genomic_DNA"/>
</dbReference>
<evidence type="ECO:0000256" key="1">
    <source>
        <dbReference type="SAM" id="MobiDB-lite"/>
    </source>
</evidence>
<reference evidence="3" key="1">
    <citation type="journal article" date="2023" name="Mol. Biol. Evol.">
        <title>Third-Generation Sequencing Reveals the Adaptive Role of the Epigenome in Three Deep-Sea Polychaetes.</title>
        <authorList>
            <person name="Perez M."/>
            <person name="Aroh O."/>
            <person name="Sun Y."/>
            <person name="Lan Y."/>
            <person name="Juniper S.K."/>
            <person name="Young C.R."/>
            <person name="Angers B."/>
            <person name="Qian P.Y."/>
        </authorList>
    </citation>
    <scope>NUCLEOTIDE SEQUENCE</scope>
    <source>
        <strain evidence="3">P08H-3</strain>
    </source>
</reference>